<proteinExistence type="predicted"/>
<evidence type="ECO:0000313" key="3">
    <source>
        <dbReference type="Proteomes" id="UP001324380"/>
    </source>
</evidence>
<name>A0ABZ0TMH4_9SPHI</name>
<gene>
    <name evidence="2" type="ORF">SNE25_00510</name>
</gene>
<dbReference type="RefSeq" id="WP_321563133.1">
    <property type="nucleotide sequence ID" value="NZ_CP139558.1"/>
</dbReference>
<evidence type="ECO:0000313" key="2">
    <source>
        <dbReference type="EMBL" id="WPU94006.1"/>
    </source>
</evidence>
<reference evidence="2 3" key="1">
    <citation type="submission" date="2023-11" db="EMBL/GenBank/DDBJ databases">
        <title>Analysis of the Genomes of Mucilaginibacter gossypii cycad 4 and M. sabulilitoris SNA2: microbes with the potential for plant growth promotion.</title>
        <authorList>
            <person name="Hirsch A.M."/>
            <person name="Humm E."/>
            <person name="Rubbi M."/>
            <person name="Del Vecchio G."/>
            <person name="Ha S.M."/>
            <person name="Pellegrini M."/>
            <person name="Gunsalus R.P."/>
        </authorList>
    </citation>
    <scope>NUCLEOTIDE SEQUENCE [LARGE SCALE GENOMIC DNA]</scope>
    <source>
        <strain evidence="2 3">SNA2</strain>
    </source>
</reference>
<feature type="signal peptide" evidence="1">
    <location>
        <begin position="1"/>
        <end position="19"/>
    </location>
</feature>
<dbReference type="EMBL" id="CP139558">
    <property type="protein sequence ID" value="WPU94006.1"/>
    <property type="molecule type" value="Genomic_DNA"/>
</dbReference>
<evidence type="ECO:0008006" key="4">
    <source>
        <dbReference type="Google" id="ProtNLM"/>
    </source>
</evidence>
<protein>
    <recommendedName>
        <fullName evidence="4">Lipocalin-like domain-containing protein</fullName>
    </recommendedName>
</protein>
<feature type="chain" id="PRO_5045427473" description="Lipocalin-like domain-containing protein" evidence="1">
    <location>
        <begin position="20"/>
        <end position="147"/>
    </location>
</feature>
<accession>A0ABZ0TMH4</accession>
<keyword evidence="3" id="KW-1185">Reference proteome</keyword>
<evidence type="ECO:0000256" key="1">
    <source>
        <dbReference type="SAM" id="SignalP"/>
    </source>
</evidence>
<sequence length="147" mass="16122">MKKAIITFTCLLSMVICFTACKKNRQPASENKLSGDWHEIGSASGQSLSLNFSKDNSFSSSAVVAGTSMRYSGTYNLKGKAISVTATEMSVQEPGKSARTIAVNQELFPEATYSISNDTLTLTYQTYKAVWPNVPTTVRFRKLIMID</sequence>
<organism evidence="2 3">
    <name type="scientific">Mucilaginibacter sabulilitoris</name>
    <dbReference type="NCBI Taxonomy" id="1173583"/>
    <lineage>
        <taxon>Bacteria</taxon>
        <taxon>Pseudomonadati</taxon>
        <taxon>Bacteroidota</taxon>
        <taxon>Sphingobacteriia</taxon>
        <taxon>Sphingobacteriales</taxon>
        <taxon>Sphingobacteriaceae</taxon>
        <taxon>Mucilaginibacter</taxon>
    </lineage>
</organism>
<keyword evidence="1" id="KW-0732">Signal</keyword>
<dbReference type="Proteomes" id="UP001324380">
    <property type="component" value="Chromosome"/>
</dbReference>